<evidence type="ECO:0000256" key="1">
    <source>
        <dbReference type="SAM" id="MobiDB-lite"/>
    </source>
</evidence>
<protein>
    <submittedName>
        <fullName evidence="2">Uncharacterized protein</fullName>
    </submittedName>
</protein>
<reference evidence="3" key="1">
    <citation type="submission" date="2014-09" db="EMBL/GenBank/DDBJ databases">
        <authorList>
            <person name="Sharma Rahul"/>
            <person name="Thines Marco"/>
        </authorList>
    </citation>
    <scope>NUCLEOTIDE SEQUENCE [LARGE SCALE GENOMIC DNA]</scope>
</reference>
<feature type="region of interest" description="Disordered" evidence="1">
    <location>
        <begin position="33"/>
        <end position="52"/>
    </location>
</feature>
<evidence type="ECO:0000313" key="2">
    <source>
        <dbReference type="EMBL" id="CEG44944.1"/>
    </source>
</evidence>
<dbReference type="RefSeq" id="XP_024581313.1">
    <property type="nucleotide sequence ID" value="XM_024731101.1"/>
</dbReference>
<dbReference type="Proteomes" id="UP000054928">
    <property type="component" value="Unassembled WGS sequence"/>
</dbReference>
<name>A0A0P1AVG7_PLAHL</name>
<feature type="compositionally biased region" description="Polar residues" evidence="1">
    <location>
        <begin position="42"/>
        <end position="52"/>
    </location>
</feature>
<dbReference type="AlphaFoldDB" id="A0A0P1AVG7"/>
<dbReference type="GeneID" id="36396322"/>
<accession>A0A0P1AVG7</accession>
<proteinExistence type="predicted"/>
<dbReference type="EMBL" id="CCYD01001336">
    <property type="protein sequence ID" value="CEG44944.1"/>
    <property type="molecule type" value="Genomic_DNA"/>
</dbReference>
<keyword evidence="3" id="KW-1185">Reference proteome</keyword>
<sequence length="52" mass="5809">MEAKSNLVLLRGKVEFDLTSRIVAENIAADTNEAFHAHDYTETQSSARIAHH</sequence>
<organism evidence="2 3">
    <name type="scientific">Plasmopara halstedii</name>
    <name type="common">Downy mildew of sunflower</name>
    <dbReference type="NCBI Taxonomy" id="4781"/>
    <lineage>
        <taxon>Eukaryota</taxon>
        <taxon>Sar</taxon>
        <taxon>Stramenopiles</taxon>
        <taxon>Oomycota</taxon>
        <taxon>Peronosporomycetes</taxon>
        <taxon>Peronosporales</taxon>
        <taxon>Peronosporaceae</taxon>
        <taxon>Plasmopara</taxon>
    </lineage>
</organism>
<evidence type="ECO:0000313" key="3">
    <source>
        <dbReference type="Proteomes" id="UP000054928"/>
    </source>
</evidence>